<dbReference type="GO" id="GO:0003677">
    <property type="term" value="F:DNA binding"/>
    <property type="evidence" value="ECO:0007669"/>
    <property type="project" value="UniProtKB-KW"/>
</dbReference>
<evidence type="ECO:0000259" key="5">
    <source>
        <dbReference type="PROSITE" id="PS50043"/>
    </source>
</evidence>
<organism evidence="6 7">
    <name type="scientific">Hufsiella ginkgonis</name>
    <dbReference type="NCBI Taxonomy" id="2695274"/>
    <lineage>
        <taxon>Bacteria</taxon>
        <taxon>Pseudomonadati</taxon>
        <taxon>Bacteroidota</taxon>
        <taxon>Sphingobacteriia</taxon>
        <taxon>Sphingobacteriales</taxon>
        <taxon>Sphingobacteriaceae</taxon>
        <taxon>Hufsiella</taxon>
    </lineage>
</organism>
<sequence length="159" mass="18245">MSFLKDFFLRTRHITLYACCMAVLVFLLKWLQWKLLIVDNSLDIYIGLIALFFTMLGIWVATQLVKPKIKTVVVEKEVYITPQDSPVINEAELKKLHLSTRELEVLRLLAKGHSNAEIAEQLFLSLSTVKTHASNLFVKMDVKSRTQAIEKAKRLKITA</sequence>
<evidence type="ECO:0000313" key="7">
    <source>
        <dbReference type="Proteomes" id="UP000451233"/>
    </source>
</evidence>
<evidence type="ECO:0000256" key="1">
    <source>
        <dbReference type="ARBA" id="ARBA00023015"/>
    </source>
</evidence>
<keyword evidence="1" id="KW-0805">Transcription regulation</keyword>
<dbReference type="PANTHER" id="PTHR44688:SF16">
    <property type="entry name" value="DNA-BINDING TRANSCRIPTIONAL ACTIVATOR DEVR_DOSR"/>
    <property type="match status" value="1"/>
</dbReference>
<keyword evidence="3" id="KW-0804">Transcription</keyword>
<protein>
    <submittedName>
        <fullName evidence="6">Winged helix-turn-helix transcriptional regulator</fullName>
    </submittedName>
</protein>
<dbReference type="PROSITE" id="PS50043">
    <property type="entry name" value="HTH_LUXR_2"/>
    <property type="match status" value="1"/>
</dbReference>
<dbReference type="PANTHER" id="PTHR44688">
    <property type="entry name" value="DNA-BINDING TRANSCRIPTIONAL ACTIVATOR DEVR_DOSR"/>
    <property type="match status" value="1"/>
</dbReference>
<name>A0A7K1Y1Y7_9SPHI</name>
<keyword evidence="4" id="KW-1133">Transmembrane helix</keyword>
<gene>
    <name evidence="6" type="ORF">GS398_18225</name>
</gene>
<accession>A0A7K1Y1Y7</accession>
<feature type="transmembrane region" description="Helical" evidence="4">
    <location>
        <begin position="14"/>
        <end position="32"/>
    </location>
</feature>
<feature type="transmembrane region" description="Helical" evidence="4">
    <location>
        <begin position="44"/>
        <end position="61"/>
    </location>
</feature>
<feature type="domain" description="HTH luxR-type" evidence="5">
    <location>
        <begin position="91"/>
        <end position="156"/>
    </location>
</feature>
<keyword evidence="4" id="KW-0812">Transmembrane</keyword>
<proteinExistence type="predicted"/>
<dbReference type="InterPro" id="IPR016032">
    <property type="entry name" value="Sig_transdc_resp-reg_C-effctor"/>
</dbReference>
<reference evidence="6 7" key="1">
    <citation type="submission" date="2019-11" db="EMBL/GenBank/DDBJ databases">
        <title>Pedobacter sp. HMF7056 Genome sequencing and assembly.</title>
        <authorList>
            <person name="Kang H."/>
            <person name="Kim H."/>
            <person name="Joh K."/>
        </authorList>
    </citation>
    <scope>NUCLEOTIDE SEQUENCE [LARGE SCALE GENOMIC DNA]</scope>
    <source>
        <strain evidence="6 7">HMF7056</strain>
    </source>
</reference>
<dbReference type="PRINTS" id="PR00038">
    <property type="entry name" value="HTHLUXR"/>
</dbReference>
<keyword evidence="7" id="KW-1185">Reference proteome</keyword>
<dbReference type="Proteomes" id="UP000451233">
    <property type="component" value="Unassembled WGS sequence"/>
</dbReference>
<dbReference type="Pfam" id="PF00196">
    <property type="entry name" value="GerE"/>
    <property type="match status" value="1"/>
</dbReference>
<dbReference type="EMBL" id="WVHS01000004">
    <property type="protein sequence ID" value="MXV17241.1"/>
    <property type="molecule type" value="Genomic_DNA"/>
</dbReference>
<dbReference type="GO" id="GO:0006355">
    <property type="term" value="P:regulation of DNA-templated transcription"/>
    <property type="evidence" value="ECO:0007669"/>
    <property type="project" value="InterPro"/>
</dbReference>
<dbReference type="InterPro" id="IPR000792">
    <property type="entry name" value="Tscrpt_reg_LuxR_C"/>
</dbReference>
<keyword evidence="2" id="KW-0238">DNA-binding</keyword>
<evidence type="ECO:0000256" key="3">
    <source>
        <dbReference type="ARBA" id="ARBA00023163"/>
    </source>
</evidence>
<keyword evidence="4" id="KW-0472">Membrane</keyword>
<dbReference type="InterPro" id="IPR036388">
    <property type="entry name" value="WH-like_DNA-bd_sf"/>
</dbReference>
<comment type="caution">
    <text evidence="6">The sequence shown here is derived from an EMBL/GenBank/DDBJ whole genome shotgun (WGS) entry which is preliminary data.</text>
</comment>
<dbReference type="AlphaFoldDB" id="A0A7K1Y1Y7"/>
<evidence type="ECO:0000256" key="4">
    <source>
        <dbReference type="SAM" id="Phobius"/>
    </source>
</evidence>
<dbReference type="PROSITE" id="PS00622">
    <property type="entry name" value="HTH_LUXR_1"/>
    <property type="match status" value="1"/>
</dbReference>
<evidence type="ECO:0000256" key="2">
    <source>
        <dbReference type="ARBA" id="ARBA00023125"/>
    </source>
</evidence>
<dbReference type="Gene3D" id="1.10.10.10">
    <property type="entry name" value="Winged helix-like DNA-binding domain superfamily/Winged helix DNA-binding domain"/>
    <property type="match status" value="1"/>
</dbReference>
<dbReference type="SMART" id="SM00421">
    <property type="entry name" value="HTH_LUXR"/>
    <property type="match status" value="1"/>
</dbReference>
<dbReference type="CDD" id="cd06170">
    <property type="entry name" value="LuxR_C_like"/>
    <property type="match status" value="1"/>
</dbReference>
<evidence type="ECO:0000313" key="6">
    <source>
        <dbReference type="EMBL" id="MXV17241.1"/>
    </source>
</evidence>
<dbReference type="SUPFAM" id="SSF46894">
    <property type="entry name" value="C-terminal effector domain of the bipartite response regulators"/>
    <property type="match status" value="1"/>
</dbReference>